<keyword evidence="4" id="KW-0067">ATP-binding</keyword>
<dbReference type="PANTHER" id="PTHR43820">
    <property type="entry name" value="HIGH-AFFINITY BRANCHED-CHAIN AMINO ACID TRANSPORT ATP-BINDING PROTEIN LIVF"/>
    <property type="match status" value="1"/>
</dbReference>
<gene>
    <name evidence="9" type="ORF">ABH992_000433</name>
</gene>
<organism evidence="9 10">
    <name type="scientific">Bradyrhizobium yuanmingense</name>
    <dbReference type="NCBI Taxonomy" id="108015"/>
    <lineage>
        <taxon>Bacteria</taxon>
        <taxon>Pseudomonadati</taxon>
        <taxon>Pseudomonadota</taxon>
        <taxon>Alphaproteobacteria</taxon>
        <taxon>Hyphomicrobiales</taxon>
        <taxon>Nitrobacteraceae</taxon>
        <taxon>Bradyrhizobium</taxon>
    </lineage>
</organism>
<reference evidence="9 10" key="1">
    <citation type="submission" date="2024-07" db="EMBL/GenBank/DDBJ databases">
        <title>Genomic Encyclopedia of Type Strains, Phase V (KMG-V): Genome sequencing to study the core and pangenomes of soil and plant-associated prokaryotes.</title>
        <authorList>
            <person name="Whitman W."/>
        </authorList>
    </citation>
    <scope>NUCLEOTIDE SEQUENCE [LARGE SCALE GENOMIC DNA]</scope>
    <source>
        <strain evidence="9 10">USDA 222</strain>
    </source>
</reference>
<proteinExistence type="inferred from homology"/>
<evidence type="ECO:0000256" key="7">
    <source>
        <dbReference type="SAM" id="MobiDB-lite"/>
    </source>
</evidence>
<dbReference type="Pfam" id="PF00005">
    <property type="entry name" value="ABC_tran"/>
    <property type="match status" value="1"/>
</dbReference>
<comment type="function">
    <text evidence="6">Involved in beta-(1--&gt;2)glucan export. Transmembrane domains (TMD) form a pore in the inner membrane and the ATP-binding domain (NBD) is responsible for energy generation.</text>
</comment>
<evidence type="ECO:0000256" key="4">
    <source>
        <dbReference type="ARBA" id="ARBA00022840"/>
    </source>
</evidence>
<dbReference type="InterPro" id="IPR027417">
    <property type="entry name" value="P-loop_NTPase"/>
</dbReference>
<evidence type="ECO:0000259" key="8">
    <source>
        <dbReference type="PROSITE" id="PS50893"/>
    </source>
</evidence>
<evidence type="ECO:0000256" key="3">
    <source>
        <dbReference type="ARBA" id="ARBA00022741"/>
    </source>
</evidence>
<keyword evidence="5" id="KW-0029">Amino-acid transport</keyword>
<accession>A0ABV4G814</accession>
<evidence type="ECO:0000256" key="1">
    <source>
        <dbReference type="ARBA" id="ARBA00005417"/>
    </source>
</evidence>
<dbReference type="InterPro" id="IPR052156">
    <property type="entry name" value="BCAA_Transport_ATP-bd_LivF"/>
</dbReference>
<feature type="region of interest" description="Disordered" evidence="7">
    <location>
        <begin position="483"/>
        <end position="503"/>
    </location>
</feature>
<evidence type="ECO:0000313" key="9">
    <source>
        <dbReference type="EMBL" id="MEY9468034.1"/>
    </source>
</evidence>
<dbReference type="InterPro" id="IPR044122">
    <property type="entry name" value="UPF0261_N"/>
</dbReference>
<dbReference type="PANTHER" id="PTHR43820:SF2">
    <property type="entry name" value="ABC TRANSPORTER ATP-BINDING PROTEIN"/>
    <property type="match status" value="1"/>
</dbReference>
<dbReference type="PROSITE" id="PS50893">
    <property type="entry name" value="ABC_TRANSPORTER_2"/>
    <property type="match status" value="1"/>
</dbReference>
<dbReference type="Pfam" id="PF06792">
    <property type="entry name" value="UPF0261"/>
    <property type="match status" value="1"/>
</dbReference>
<dbReference type="SUPFAM" id="SSF52540">
    <property type="entry name" value="P-loop containing nucleoside triphosphate hydrolases"/>
    <property type="match status" value="1"/>
</dbReference>
<evidence type="ECO:0000256" key="6">
    <source>
        <dbReference type="ARBA" id="ARBA00024722"/>
    </source>
</evidence>
<sequence>MNEVRRSNPALEVRGLDVYYGHSHALQGVDLVLDSGVFSVVGRNGMGKTTLCKAIMGLVGVSGGSIRVRGEDVTRRPPAQIARLGVGYVPQGRRLWRSLSVDEHLQLAGGLRSGAWTVERIYDTFPRLAERKGHGGGQLSGGEQQMLAISRALLTNPHLLIMDEPTEGLAPVIVAQVEEMLLQLGEDGDMSVLVIEQNIGVATAISRNVAIMVNGRINRIIDSARLAADRELQQRLLGVGLHAELETDIDVAASGAETTPTPAPRRDGPVRIYISNPTLPTRWSQPVPIARIEAAARTLSTQVARLDETARRKREPAAAQASGPPVVLVVGTLDTKGQELRYIRDIIAESGLRTRLVDVSTSGKHSSCDVSAQEIALNHGRGGSAVFGTDRGAAVTAMADAFANWLRRQGNVAGVISAGGSGAGLAGRPRHARAPSRRAQVDHLFRRLRRCRALCRPGRHHDDVLGHRRAGAELDLARSARQRGQCARRHGQGAARRACRNGA</sequence>
<keyword evidence="3" id="KW-0547">Nucleotide-binding</keyword>
<evidence type="ECO:0000256" key="2">
    <source>
        <dbReference type="ARBA" id="ARBA00022448"/>
    </source>
</evidence>
<evidence type="ECO:0000256" key="5">
    <source>
        <dbReference type="ARBA" id="ARBA00022970"/>
    </source>
</evidence>
<name>A0ABV4G814_9BRAD</name>
<comment type="caution">
    <text evidence="9">The sequence shown here is derived from an EMBL/GenBank/DDBJ whole genome shotgun (WGS) entry which is preliminary data.</text>
</comment>
<keyword evidence="10" id="KW-1185">Reference proteome</keyword>
<dbReference type="Gene3D" id="3.40.50.12020">
    <property type="entry name" value="Uncharacterised protein family UPF0261, NN domain"/>
    <property type="match status" value="1"/>
</dbReference>
<dbReference type="CDD" id="cd03224">
    <property type="entry name" value="ABC_TM1139_LivF_branched"/>
    <property type="match status" value="1"/>
</dbReference>
<dbReference type="EMBL" id="JBGBZN010000002">
    <property type="protein sequence ID" value="MEY9468034.1"/>
    <property type="molecule type" value="Genomic_DNA"/>
</dbReference>
<feature type="domain" description="ABC transporter" evidence="8">
    <location>
        <begin position="11"/>
        <end position="239"/>
    </location>
</feature>
<evidence type="ECO:0000313" key="10">
    <source>
        <dbReference type="Proteomes" id="UP001565474"/>
    </source>
</evidence>
<dbReference type="SMART" id="SM00382">
    <property type="entry name" value="AAA"/>
    <property type="match status" value="1"/>
</dbReference>
<dbReference type="InterPro" id="IPR003439">
    <property type="entry name" value="ABC_transporter-like_ATP-bd"/>
</dbReference>
<dbReference type="Proteomes" id="UP001565474">
    <property type="component" value="Unassembled WGS sequence"/>
</dbReference>
<dbReference type="PROSITE" id="PS00211">
    <property type="entry name" value="ABC_TRANSPORTER_1"/>
    <property type="match status" value="1"/>
</dbReference>
<comment type="similarity">
    <text evidence="1">Belongs to the ABC transporter superfamily.</text>
</comment>
<dbReference type="Gene3D" id="3.40.50.300">
    <property type="entry name" value="P-loop containing nucleotide triphosphate hydrolases"/>
    <property type="match status" value="1"/>
</dbReference>
<protein>
    <submittedName>
        <fullName evidence="9">ABC-type branched-subunit amino acid transport system ATPase component</fullName>
    </submittedName>
</protein>
<dbReference type="InterPro" id="IPR017871">
    <property type="entry name" value="ABC_transporter-like_CS"/>
</dbReference>
<dbReference type="InterPro" id="IPR003593">
    <property type="entry name" value="AAA+_ATPase"/>
</dbReference>
<keyword evidence="2" id="KW-0813">Transport</keyword>